<reference evidence="2" key="1">
    <citation type="submission" date="2020-11" db="EMBL/GenBank/DDBJ databases">
        <authorList>
            <consortium name="DOE Joint Genome Institute"/>
            <person name="Ahrendt S."/>
            <person name="Riley R."/>
            <person name="Andreopoulos W."/>
            <person name="Labutti K."/>
            <person name="Pangilinan J."/>
            <person name="Ruiz-Duenas F.J."/>
            <person name="Barrasa J.M."/>
            <person name="Sanchez-Garcia M."/>
            <person name="Camarero S."/>
            <person name="Miyauchi S."/>
            <person name="Serrano A."/>
            <person name="Linde D."/>
            <person name="Babiker R."/>
            <person name="Drula E."/>
            <person name="Ayuso-Fernandez I."/>
            <person name="Pacheco R."/>
            <person name="Padilla G."/>
            <person name="Ferreira P."/>
            <person name="Barriuso J."/>
            <person name="Kellner H."/>
            <person name="Castanera R."/>
            <person name="Alfaro M."/>
            <person name="Ramirez L."/>
            <person name="Pisabarro A.G."/>
            <person name="Kuo A."/>
            <person name="Tritt A."/>
            <person name="Lipzen A."/>
            <person name="He G."/>
            <person name="Yan M."/>
            <person name="Ng V."/>
            <person name="Cullen D."/>
            <person name="Martin F."/>
            <person name="Rosso M.-N."/>
            <person name="Henrissat B."/>
            <person name="Hibbett D."/>
            <person name="Martinez A.T."/>
            <person name="Grigoriev I.V."/>
        </authorList>
    </citation>
    <scope>NUCLEOTIDE SEQUENCE</scope>
    <source>
        <strain evidence="2">CBS 506.95</strain>
    </source>
</reference>
<name>A0A9P6END0_9AGAR</name>
<feature type="compositionally biased region" description="Basic and acidic residues" evidence="1">
    <location>
        <begin position="88"/>
        <end position="108"/>
    </location>
</feature>
<protein>
    <submittedName>
        <fullName evidence="2">Uncharacterized protein</fullName>
    </submittedName>
</protein>
<evidence type="ECO:0000256" key="1">
    <source>
        <dbReference type="SAM" id="MobiDB-lite"/>
    </source>
</evidence>
<feature type="compositionally biased region" description="Polar residues" evidence="1">
    <location>
        <begin position="1"/>
        <end position="17"/>
    </location>
</feature>
<organism evidence="2 3">
    <name type="scientific">Crepidotus variabilis</name>
    <dbReference type="NCBI Taxonomy" id="179855"/>
    <lineage>
        <taxon>Eukaryota</taxon>
        <taxon>Fungi</taxon>
        <taxon>Dikarya</taxon>
        <taxon>Basidiomycota</taxon>
        <taxon>Agaricomycotina</taxon>
        <taxon>Agaricomycetes</taxon>
        <taxon>Agaricomycetidae</taxon>
        <taxon>Agaricales</taxon>
        <taxon>Agaricineae</taxon>
        <taxon>Crepidotaceae</taxon>
        <taxon>Crepidotus</taxon>
    </lineage>
</organism>
<evidence type="ECO:0000313" key="2">
    <source>
        <dbReference type="EMBL" id="KAF9532094.1"/>
    </source>
</evidence>
<dbReference type="AlphaFoldDB" id="A0A9P6END0"/>
<comment type="caution">
    <text evidence="2">The sequence shown here is derived from an EMBL/GenBank/DDBJ whole genome shotgun (WGS) entry which is preliminary data.</text>
</comment>
<proteinExistence type="predicted"/>
<evidence type="ECO:0000313" key="3">
    <source>
        <dbReference type="Proteomes" id="UP000807306"/>
    </source>
</evidence>
<accession>A0A9P6END0</accession>
<feature type="region of interest" description="Disordered" evidence="1">
    <location>
        <begin position="1"/>
        <end position="20"/>
    </location>
</feature>
<sequence>MSDSTRTGTNESITAASEQLDDFGEDISKLKEMLNGDSSLLGGDDIAELWKQLNGADSMALEVESKLDNVLSNLDNLLEALDSDSEEINAHETTKASSENNKDEETSN</sequence>
<gene>
    <name evidence="2" type="ORF">CPB83DRAFT_904205</name>
</gene>
<dbReference type="Proteomes" id="UP000807306">
    <property type="component" value="Unassembled WGS sequence"/>
</dbReference>
<keyword evidence="3" id="KW-1185">Reference proteome</keyword>
<feature type="region of interest" description="Disordered" evidence="1">
    <location>
        <begin position="83"/>
        <end position="108"/>
    </location>
</feature>
<dbReference type="EMBL" id="MU157833">
    <property type="protein sequence ID" value="KAF9532094.1"/>
    <property type="molecule type" value="Genomic_DNA"/>
</dbReference>